<dbReference type="STRING" id="1219360.GCA_001571305_01296"/>
<dbReference type="EMBL" id="QGAC01000004">
    <property type="protein sequence ID" value="TKJ93128.1"/>
    <property type="molecule type" value="Genomic_DNA"/>
</dbReference>
<dbReference type="Proteomes" id="UP000306393">
    <property type="component" value="Unassembled WGS sequence"/>
</dbReference>
<evidence type="ECO:0000313" key="1">
    <source>
        <dbReference type="EMBL" id="MBD8108736.1"/>
    </source>
</evidence>
<dbReference type="EMBL" id="JACYNN010000024">
    <property type="protein sequence ID" value="MBD8108736.1"/>
    <property type="molecule type" value="Genomic_DNA"/>
</dbReference>
<dbReference type="KEGG" id="epe:CI789_10490"/>
<evidence type="ECO:0000313" key="2">
    <source>
        <dbReference type="EMBL" id="TKJ93128.1"/>
    </source>
</evidence>
<comment type="caution">
    <text evidence="2">The sequence shown here is derived from an EMBL/GenBank/DDBJ whole genome shotgun (WGS) entry which is preliminary data.</text>
</comment>
<keyword evidence="4" id="KW-1185">Reference proteome</keyword>
<dbReference type="AlphaFoldDB" id="A0A3S7S4I2"/>
<name>A0A3S7S4I2_9GAMM</name>
<evidence type="ECO:0000313" key="3">
    <source>
        <dbReference type="Proteomes" id="UP000306393"/>
    </source>
</evidence>
<dbReference type="Proteomes" id="UP000661012">
    <property type="component" value="Unassembled WGS sequence"/>
</dbReference>
<evidence type="ECO:0000313" key="4">
    <source>
        <dbReference type="Proteomes" id="UP000661012"/>
    </source>
</evidence>
<proteinExistence type="predicted"/>
<dbReference type="RefSeq" id="WP_062743760.1">
    <property type="nucleotide sequence ID" value="NZ_CP022725.1"/>
</dbReference>
<organism evidence="2 3">
    <name type="scientific">Erwinia persicina</name>
    <dbReference type="NCBI Taxonomy" id="55211"/>
    <lineage>
        <taxon>Bacteria</taxon>
        <taxon>Pseudomonadati</taxon>
        <taxon>Pseudomonadota</taxon>
        <taxon>Gammaproteobacteria</taxon>
        <taxon>Enterobacterales</taxon>
        <taxon>Erwiniaceae</taxon>
        <taxon>Erwinia</taxon>
    </lineage>
</organism>
<reference evidence="1 4" key="2">
    <citation type="journal article" date="2020" name="FEMS Microbiol. Ecol.">
        <title>Temporal dynamics of bacterial communities during seed development and maturation.</title>
        <authorList>
            <person name="Chesneau G."/>
            <person name="Torres-Cortes G."/>
            <person name="Briand M."/>
            <person name="Darrasse A."/>
            <person name="Preveaux A."/>
            <person name="Marais C."/>
            <person name="Jacques M.A."/>
            <person name="Shade A."/>
            <person name="Barret M."/>
        </authorList>
    </citation>
    <scope>NUCLEOTIDE SEQUENCE [LARGE SCALE GENOMIC DNA]</scope>
    <source>
        <strain evidence="1 4">CFBP13732</strain>
    </source>
</reference>
<protein>
    <submittedName>
        <fullName evidence="2">Uncharacterized protein</fullName>
    </submittedName>
</protein>
<dbReference type="GeneID" id="67477264"/>
<accession>A0A3S7S4I2</accession>
<gene>
    <name evidence="2" type="ORF">EpCFBP13511_05465</name>
    <name evidence="1" type="ORF">IFT93_20360</name>
</gene>
<dbReference type="OrthoDB" id="6492424at2"/>
<reference evidence="2 3" key="1">
    <citation type="journal article" date="2019" name="Sci. Rep.">
        <title>Differences in resource use lead to coexistence of seed-transmitted microbial populations.</title>
        <authorList>
            <person name="Torres-Cortes G."/>
            <person name="Garcia B.J."/>
            <person name="Compant S."/>
            <person name="Rezki S."/>
            <person name="Jones P."/>
            <person name="Preveaux A."/>
            <person name="Briand M."/>
            <person name="Roulet A."/>
            <person name="Bouchez O."/>
            <person name="Jacobson D."/>
            <person name="Barret M."/>
        </authorList>
    </citation>
    <scope>NUCLEOTIDE SEQUENCE [LARGE SCALE GENOMIC DNA]</scope>
    <source>
        <strain evidence="2 3">CFBP13511</strain>
    </source>
</reference>
<sequence length="95" mass="10654">MAADNPEEAMTFGELLTMIGEQQRRLTVLENAFSTLSFCLDDKANQLLIHSLKLEGQNQNRDEQLQKHFIRLAGELEKRSGVLPSSPDVLSSPEI</sequence>